<dbReference type="InterPro" id="IPR006448">
    <property type="entry name" value="Phage_term_ssu_P27"/>
</dbReference>
<sequence length="148" mass="15725">MSGVRASGGGSKNKNAKESITPANEKLTKIEPHSSLRDEYAIDIWNTQSEILIQRGVMTLADAAILLVYCNSFSLYLESELLITKDGITVVSPMGGEKKHPAVNVRQDALAAMLRTGSLLGLDPLSRTKLLGGGGGNGSGDNEFSEFT</sequence>
<dbReference type="NCBIfam" id="TIGR01558">
    <property type="entry name" value="sm_term_P27"/>
    <property type="match status" value="1"/>
</dbReference>
<dbReference type="Proteomes" id="UP001203423">
    <property type="component" value="Unassembled WGS sequence"/>
</dbReference>
<evidence type="ECO:0000313" key="3">
    <source>
        <dbReference type="Proteomes" id="UP001203423"/>
    </source>
</evidence>
<evidence type="ECO:0000313" key="2">
    <source>
        <dbReference type="EMBL" id="MCL1126720.1"/>
    </source>
</evidence>
<protein>
    <submittedName>
        <fullName evidence="2">Phage terminase small subunit P27 family</fullName>
    </submittedName>
</protein>
<proteinExistence type="predicted"/>
<dbReference type="Pfam" id="PF05119">
    <property type="entry name" value="Terminase_4"/>
    <property type="match status" value="1"/>
</dbReference>
<keyword evidence="3" id="KW-1185">Reference proteome</keyword>
<organism evidence="2 3">
    <name type="scientific">Shewanella surugensis</name>
    <dbReference type="NCBI Taxonomy" id="212020"/>
    <lineage>
        <taxon>Bacteria</taxon>
        <taxon>Pseudomonadati</taxon>
        <taxon>Pseudomonadota</taxon>
        <taxon>Gammaproteobacteria</taxon>
        <taxon>Alteromonadales</taxon>
        <taxon>Shewanellaceae</taxon>
        <taxon>Shewanella</taxon>
    </lineage>
</organism>
<reference evidence="2 3" key="1">
    <citation type="submission" date="2022-01" db="EMBL/GenBank/DDBJ databases">
        <title>Whole genome-based taxonomy of the Shewanellaceae.</title>
        <authorList>
            <person name="Martin-Rodriguez A.J."/>
        </authorList>
    </citation>
    <scope>NUCLEOTIDE SEQUENCE [LARGE SCALE GENOMIC DNA]</scope>
    <source>
        <strain evidence="2 3">DSM 17177</strain>
    </source>
</reference>
<dbReference type="RefSeq" id="WP_248942135.1">
    <property type="nucleotide sequence ID" value="NZ_JAKIKS010000103.1"/>
</dbReference>
<accession>A0ABT0LGY6</accession>
<feature type="region of interest" description="Disordered" evidence="1">
    <location>
        <begin position="1"/>
        <end position="28"/>
    </location>
</feature>
<gene>
    <name evidence="2" type="ORF">L2764_20080</name>
</gene>
<name>A0ABT0LGY6_9GAMM</name>
<feature type="compositionally biased region" description="Gly residues" evidence="1">
    <location>
        <begin position="1"/>
        <end position="11"/>
    </location>
</feature>
<dbReference type="EMBL" id="JAKIKS010000103">
    <property type="protein sequence ID" value="MCL1126720.1"/>
    <property type="molecule type" value="Genomic_DNA"/>
</dbReference>
<evidence type="ECO:0000256" key="1">
    <source>
        <dbReference type="SAM" id="MobiDB-lite"/>
    </source>
</evidence>
<comment type="caution">
    <text evidence="2">The sequence shown here is derived from an EMBL/GenBank/DDBJ whole genome shotgun (WGS) entry which is preliminary data.</text>
</comment>